<dbReference type="AlphaFoldDB" id="A0A1C7MJD1"/>
<comment type="caution">
    <text evidence="2">The sequence shown here is derived from an EMBL/GenBank/DDBJ whole genome shotgun (WGS) entry which is preliminary data.</text>
</comment>
<dbReference type="EMBL" id="LUGG01000003">
    <property type="protein sequence ID" value="OBZ76972.1"/>
    <property type="molecule type" value="Genomic_DNA"/>
</dbReference>
<feature type="compositionally biased region" description="Polar residues" evidence="1">
    <location>
        <begin position="182"/>
        <end position="194"/>
    </location>
</feature>
<dbReference type="OrthoDB" id="3364747at2759"/>
<keyword evidence="3" id="KW-1185">Reference proteome</keyword>
<reference evidence="2 3" key="1">
    <citation type="submission" date="2016-03" db="EMBL/GenBank/DDBJ databases">
        <title>Whole genome sequencing of Grifola frondosa 9006-11.</title>
        <authorList>
            <person name="Min B."/>
            <person name="Park H."/>
            <person name="Kim J.-G."/>
            <person name="Cho H."/>
            <person name="Oh Y.-L."/>
            <person name="Kong W.-S."/>
            <person name="Choi I.-G."/>
        </authorList>
    </citation>
    <scope>NUCLEOTIDE SEQUENCE [LARGE SCALE GENOMIC DNA]</scope>
    <source>
        <strain evidence="2 3">9006-11</strain>
    </source>
</reference>
<evidence type="ECO:0000256" key="1">
    <source>
        <dbReference type="SAM" id="MobiDB-lite"/>
    </source>
</evidence>
<evidence type="ECO:0000313" key="3">
    <source>
        <dbReference type="Proteomes" id="UP000092993"/>
    </source>
</evidence>
<dbReference type="Proteomes" id="UP000092993">
    <property type="component" value="Unassembled WGS sequence"/>
</dbReference>
<proteinExistence type="predicted"/>
<sequence length="234" mass="26168">MIMAPGGPESTNYIISSGTTDVFVEPTLVLVRPFSQYSISLDYHAHLFVKFRQQCQPELRQVEKMVAKETKADQKNLDHTIKDLRKAEKSHNDSIKTDYRWRTKPSMHLTRQLRKHDAANALNRAVHHHDAAVSDQHTAEKTLELKRQHEARLREDLEKRRSTMEEFRQRKASNDSTRETKLSQLHAQAASRANTMDAPAGARARSSVEYAAGPGDATGGATQGPTTSPTGAAS</sequence>
<organism evidence="2 3">
    <name type="scientific">Grifola frondosa</name>
    <name type="common">Maitake</name>
    <name type="synonym">Polyporus frondosus</name>
    <dbReference type="NCBI Taxonomy" id="5627"/>
    <lineage>
        <taxon>Eukaryota</taxon>
        <taxon>Fungi</taxon>
        <taxon>Dikarya</taxon>
        <taxon>Basidiomycota</taxon>
        <taxon>Agaricomycotina</taxon>
        <taxon>Agaricomycetes</taxon>
        <taxon>Polyporales</taxon>
        <taxon>Grifolaceae</taxon>
        <taxon>Grifola</taxon>
    </lineage>
</organism>
<feature type="compositionally biased region" description="Basic and acidic residues" evidence="1">
    <location>
        <begin position="128"/>
        <end position="181"/>
    </location>
</feature>
<accession>A0A1C7MJD1</accession>
<name>A0A1C7MJD1_GRIFR</name>
<gene>
    <name evidence="2" type="ORF">A0H81_03670</name>
</gene>
<feature type="region of interest" description="Disordered" evidence="1">
    <location>
        <begin position="126"/>
        <end position="234"/>
    </location>
</feature>
<feature type="compositionally biased region" description="Low complexity" evidence="1">
    <location>
        <begin position="223"/>
        <end position="234"/>
    </location>
</feature>
<evidence type="ECO:0000313" key="2">
    <source>
        <dbReference type="EMBL" id="OBZ76972.1"/>
    </source>
</evidence>
<dbReference type="STRING" id="5627.A0A1C7MJD1"/>
<protein>
    <submittedName>
        <fullName evidence="2">Uncharacterized protein</fullName>
    </submittedName>
</protein>